<dbReference type="PANTHER" id="PTHR41317:SF1">
    <property type="entry name" value="PD-(D_E)XK NUCLEASE FAMILY TRANSPOSASE"/>
    <property type="match status" value="1"/>
</dbReference>
<dbReference type="AlphaFoldDB" id="A0AA90V0M8"/>
<dbReference type="NCBIfam" id="TIGR01784">
    <property type="entry name" value="T_den_put_tspse"/>
    <property type="match status" value="1"/>
</dbReference>
<proteinExistence type="predicted"/>
<dbReference type="Pfam" id="PF12784">
    <property type="entry name" value="PDDEXK_2"/>
    <property type="match status" value="1"/>
</dbReference>
<comment type="caution">
    <text evidence="1">The sequence shown here is derived from an EMBL/GenBank/DDBJ whole genome shotgun (WGS) entry which is preliminary data.</text>
</comment>
<gene>
    <name evidence="1" type="ORF">F7D59_01625</name>
</gene>
<evidence type="ECO:0000313" key="2">
    <source>
        <dbReference type="Proteomes" id="UP000420635"/>
    </source>
</evidence>
<accession>A0AA90V0M8</accession>
<sequence length="243" mass="28174">MKYLDPKADLTFKKIFGNHPKRLISLLNALLPLSEEEQIHEIEYLPTELVPQLEGGKNTIVDVLCTDVRGRKFCVEMQMEWSDAFQQRVLFNASKLYVSQAKKGGRYSELQPVYSLNLINDIFAHDTPDFIHNYRIVHDKDSNKVIEGLHFTFIELPKFTPHSIADKRMMVLWLRFLTEINSNTKEIPSDLLNDPEIGKAVEDLEVSGFTDAELRAYDKFWDSVSVERTLLDDRYQKGMEEGM</sequence>
<evidence type="ECO:0000313" key="1">
    <source>
        <dbReference type="EMBL" id="MQN88598.1"/>
    </source>
</evidence>
<feature type="non-terminal residue" evidence="1">
    <location>
        <position position="243"/>
    </location>
</feature>
<dbReference type="PANTHER" id="PTHR41317">
    <property type="entry name" value="PD-(D_E)XK NUCLEASE FAMILY TRANSPOSASE"/>
    <property type="match status" value="1"/>
</dbReference>
<dbReference type="RefSeq" id="WP_153133679.1">
    <property type="nucleotide sequence ID" value="NZ_VZBQ01000016.1"/>
</dbReference>
<protein>
    <submittedName>
        <fullName evidence="1">Rpn family recombination-promoting nuclease/putative transposase</fullName>
    </submittedName>
</protein>
<dbReference type="EMBL" id="VZBQ01000016">
    <property type="protein sequence ID" value="MQN88598.1"/>
    <property type="molecule type" value="Genomic_DNA"/>
</dbReference>
<dbReference type="InterPro" id="IPR010106">
    <property type="entry name" value="RpnA"/>
</dbReference>
<dbReference type="Proteomes" id="UP000420635">
    <property type="component" value="Unassembled WGS sequence"/>
</dbReference>
<reference evidence="2" key="1">
    <citation type="submission" date="2019-09" db="EMBL/GenBank/DDBJ databases">
        <title>Distinct polysaccharide growth profiles of human intestinal Prevotella copri isolates.</title>
        <authorList>
            <person name="Fehlner-Peach H."/>
            <person name="Magnabosco C."/>
            <person name="Raghavan V."/>
            <person name="Scher J.U."/>
            <person name="Tett A."/>
            <person name="Cox L.M."/>
            <person name="Gottsegen C."/>
            <person name="Watters A."/>
            <person name="Wiltshire- Gordon J.D."/>
            <person name="Segata N."/>
            <person name="Bonneau R."/>
            <person name="Littman D.R."/>
        </authorList>
    </citation>
    <scope>NUCLEOTIDE SEQUENCE [LARGE SCALE GENOMIC DNA]</scope>
    <source>
        <strain evidence="2">iP54</strain>
    </source>
</reference>
<name>A0AA90V0M8_9BACT</name>
<organism evidence="1 2">
    <name type="scientific">Segatella copri</name>
    <dbReference type="NCBI Taxonomy" id="165179"/>
    <lineage>
        <taxon>Bacteria</taxon>
        <taxon>Pseudomonadati</taxon>
        <taxon>Bacteroidota</taxon>
        <taxon>Bacteroidia</taxon>
        <taxon>Bacteroidales</taxon>
        <taxon>Prevotellaceae</taxon>
        <taxon>Segatella</taxon>
    </lineage>
</organism>